<name>A0A423SLD0_PENVA</name>
<dbReference type="InterPro" id="IPR003516">
    <property type="entry name" value="FANCA"/>
</dbReference>
<dbReference type="GO" id="GO:0043240">
    <property type="term" value="C:Fanconi anaemia nuclear complex"/>
    <property type="evidence" value="ECO:0007669"/>
    <property type="project" value="InterPro"/>
</dbReference>
<dbReference type="PANTHER" id="PTHR12047">
    <property type="entry name" value="FANCONI ANEMIA GROUP A PROTEIN"/>
    <property type="match status" value="1"/>
</dbReference>
<dbReference type="Pfam" id="PF15865">
    <property type="entry name" value="Fanconi_A_N"/>
    <property type="match status" value="1"/>
</dbReference>
<reference evidence="5 6" key="1">
    <citation type="submission" date="2018-04" db="EMBL/GenBank/DDBJ databases">
        <authorList>
            <person name="Zhang X."/>
            <person name="Yuan J."/>
            <person name="Li F."/>
            <person name="Xiang J."/>
        </authorList>
    </citation>
    <scope>NUCLEOTIDE SEQUENCE [LARGE SCALE GENOMIC DNA]</scope>
    <source>
        <tissue evidence="5">Muscle</tissue>
    </source>
</reference>
<feature type="compositionally biased region" description="Basic and acidic residues" evidence="1">
    <location>
        <begin position="320"/>
        <end position="342"/>
    </location>
</feature>
<dbReference type="InterPro" id="IPR055387">
    <property type="entry name" value="FANCA_arcN"/>
</dbReference>
<proteinExistence type="predicted"/>
<evidence type="ECO:0000313" key="6">
    <source>
        <dbReference type="Proteomes" id="UP000283509"/>
    </source>
</evidence>
<dbReference type="GO" id="GO:0036297">
    <property type="term" value="P:interstrand cross-link repair"/>
    <property type="evidence" value="ECO:0007669"/>
    <property type="project" value="InterPro"/>
</dbReference>
<dbReference type="Proteomes" id="UP000283509">
    <property type="component" value="Unassembled WGS sequence"/>
</dbReference>
<comment type="caution">
    <text evidence="5">The sequence shown here is derived from an EMBL/GenBank/DDBJ whole genome shotgun (WGS) entry which is preliminary data.</text>
</comment>
<gene>
    <name evidence="5" type="ORF">C7M84_017003</name>
</gene>
<dbReference type="Pfam" id="PF24781">
    <property type="entry name" value="FANCA_helical"/>
    <property type="match status" value="1"/>
</dbReference>
<protein>
    <submittedName>
        <fullName evidence="5">Putative Fanconi anemia group A protein-like</fullName>
    </submittedName>
</protein>
<feature type="region of interest" description="Disordered" evidence="1">
    <location>
        <begin position="320"/>
        <end position="347"/>
    </location>
</feature>
<dbReference type="STRING" id="6689.A0A423SLD0"/>
<organism evidence="5 6">
    <name type="scientific">Penaeus vannamei</name>
    <name type="common">Whiteleg shrimp</name>
    <name type="synonym">Litopenaeus vannamei</name>
    <dbReference type="NCBI Taxonomy" id="6689"/>
    <lineage>
        <taxon>Eukaryota</taxon>
        <taxon>Metazoa</taxon>
        <taxon>Ecdysozoa</taxon>
        <taxon>Arthropoda</taxon>
        <taxon>Crustacea</taxon>
        <taxon>Multicrustacea</taxon>
        <taxon>Malacostraca</taxon>
        <taxon>Eumalacostraca</taxon>
        <taxon>Eucarida</taxon>
        <taxon>Decapoda</taxon>
        <taxon>Dendrobranchiata</taxon>
        <taxon>Penaeoidea</taxon>
        <taxon>Penaeidae</taxon>
        <taxon>Penaeus</taxon>
    </lineage>
</organism>
<sequence>MQAFRHMYTCEDLLIHGDSVYDIIDKQDHAAVQAELVRGAQTAAAAHEEDRLFLCRMNVSRNARRQMRFGDQKVVLVAGHYLSYLPLCSRNEPVFLAHCTPVAMPETRESVVQGATNVFTSVHTLDMKFINLDKKKRKLEGLNEPEKSKKKADTILEKSCNQPHQVETEEEGCNKTIWNVSSITGKAILEELEKNAASLNVDICVAAKSLVIAQVKLMAGLARDGENFDRDLEGIISTTRLLVSRKILNTADMDLIHIVLHGKNEEPGISVVSDTLAVLIGIAYDLDTTQYDSLCKYASAMLHSLTEKILDHILEWEKSEEKTGQQRGNRSFDDVQDGKESNTEDEGDQKSVINIYHLMRDNLKVTPEGIESYCSAQLLQVLTHRPNLQLGRVLREQERWRSTQANSVLSSFLHSLIVVLGHNATLDTLELVVMNEEVNWGCVLTLVATALNCHRDTVGILKGMIEKNIRKGCEEQEMELLVIGLLFARHASQEGRHIFPLYSQWFSSLFAAESTSPVTDKQSFVFFIRFLTDLVPHEPAYCLRAHLTNQMYTPRGCQEILRDYCHLARARLKDLKETLDPNTAIHQSEKEKSKVADEVETAITQYAQTSKVPNFVLEASIFRKPYFRSSFLPTLLTPRPMPDAPDARAKLIDALHLSGKLPSNMYKNYIELCQKECTELLTGVFLDVEEDVIIEEPLTELSSILEELVPSSGIHSDDMAADASAVLPVLSRIAQKLEDMMKLYDTRQRDIKHLTLDVKAFNPKLIAYQVIEKIIGIVEKICLTAEAGKLTKKNRPFWLSQYLSLLSGSVTLQSALFIYLLHILSPRQQEELSQTKVHSVGIILSELCNIDGLFLPVVGTLSPECKPASFLGFFLDHMSFDMYQSCLLACSIINYWLDWSVYVDDGADSGKASLASLPPMVMQLYDCLAPRVTLMKVAHEGKEVTVAHVYTYLEGLEVSECAAFYYRNLCENLCEKKVPLEKWISFELSAAWGEVPLDVRLTYLQLRVLRDFVTSDESEMPRNVSLGDAIVKMVFVLMEVGLKKHMQKSSSMSVLEVD</sequence>
<dbReference type="InterPro" id="IPR055386">
    <property type="entry name" value="FANCA_helical"/>
</dbReference>
<evidence type="ECO:0000259" key="4">
    <source>
        <dbReference type="Pfam" id="PF24783"/>
    </source>
</evidence>
<evidence type="ECO:0000259" key="3">
    <source>
        <dbReference type="Pfam" id="PF24781"/>
    </source>
</evidence>
<dbReference type="Pfam" id="PF24783">
    <property type="entry name" value="FANCA_arcN"/>
    <property type="match status" value="1"/>
</dbReference>
<accession>A0A423SLD0</accession>
<dbReference type="EMBL" id="QCYY01003150">
    <property type="protein sequence ID" value="ROT65055.1"/>
    <property type="molecule type" value="Genomic_DNA"/>
</dbReference>
<dbReference type="OrthoDB" id="6348874at2759"/>
<keyword evidence="6" id="KW-1185">Reference proteome</keyword>
<dbReference type="InterPro" id="IPR031729">
    <property type="entry name" value="Fanconi_A_N"/>
</dbReference>
<feature type="domain" description="Fanconi anaemia group A protein arcN subdomain" evidence="4">
    <location>
        <begin position="696"/>
        <end position="891"/>
    </location>
</feature>
<dbReference type="PANTHER" id="PTHR12047:SF2">
    <property type="entry name" value="FANCONI ANEMIA GROUP A PROTEIN"/>
    <property type="match status" value="1"/>
</dbReference>
<evidence type="ECO:0000256" key="1">
    <source>
        <dbReference type="SAM" id="MobiDB-lite"/>
    </source>
</evidence>
<evidence type="ECO:0000313" key="5">
    <source>
        <dbReference type="EMBL" id="ROT65055.1"/>
    </source>
</evidence>
<dbReference type="AlphaFoldDB" id="A0A423SLD0"/>
<feature type="domain" description="Fanconi anaemia group A protein N-terminal" evidence="2">
    <location>
        <begin position="235"/>
        <end position="576"/>
    </location>
</feature>
<reference evidence="5 6" key="2">
    <citation type="submission" date="2019-01" db="EMBL/GenBank/DDBJ databases">
        <title>The decoding of complex shrimp genome reveals the adaptation for benthos swimmer, frequently molting mechanism and breeding impact on genome.</title>
        <authorList>
            <person name="Sun Y."/>
            <person name="Gao Y."/>
            <person name="Yu Y."/>
        </authorList>
    </citation>
    <scope>NUCLEOTIDE SEQUENCE [LARGE SCALE GENOMIC DNA]</scope>
    <source>
        <tissue evidence="5">Muscle</tissue>
    </source>
</reference>
<evidence type="ECO:0000259" key="2">
    <source>
        <dbReference type="Pfam" id="PF15865"/>
    </source>
</evidence>
<feature type="domain" description="Fanconi anaemia group A protein helical" evidence="3">
    <location>
        <begin position="594"/>
        <end position="673"/>
    </location>
</feature>